<keyword evidence="1" id="KW-1133">Transmembrane helix</keyword>
<protein>
    <submittedName>
        <fullName evidence="2">Uncharacterized protein</fullName>
    </submittedName>
</protein>
<dbReference type="Proteomes" id="UP001166286">
    <property type="component" value="Unassembled WGS sequence"/>
</dbReference>
<keyword evidence="1" id="KW-0812">Transmembrane</keyword>
<gene>
    <name evidence="2" type="ORF">JMJ35_009323</name>
</gene>
<accession>A0AA39QTS9</accession>
<keyword evidence="3" id="KW-1185">Reference proteome</keyword>
<evidence type="ECO:0000313" key="2">
    <source>
        <dbReference type="EMBL" id="KAK0508239.1"/>
    </source>
</evidence>
<evidence type="ECO:0000313" key="3">
    <source>
        <dbReference type="Proteomes" id="UP001166286"/>
    </source>
</evidence>
<feature type="transmembrane region" description="Helical" evidence="1">
    <location>
        <begin position="34"/>
        <end position="62"/>
    </location>
</feature>
<dbReference type="EMBL" id="JAFEKC020000021">
    <property type="protein sequence ID" value="KAK0508239.1"/>
    <property type="molecule type" value="Genomic_DNA"/>
</dbReference>
<sequence>MSIILERETEDGWPEYGETFMSGLRIVVIMLEGISVVILTILAVVLLIFGIIRIVGWISALYERGYDRKQAKRRSDEEVMMGTIASGGNEQDVEYGVVATGNAVEEVDERKE</sequence>
<name>A0AA39QTS9_9LECA</name>
<organism evidence="2 3">
    <name type="scientific">Cladonia borealis</name>
    <dbReference type="NCBI Taxonomy" id="184061"/>
    <lineage>
        <taxon>Eukaryota</taxon>
        <taxon>Fungi</taxon>
        <taxon>Dikarya</taxon>
        <taxon>Ascomycota</taxon>
        <taxon>Pezizomycotina</taxon>
        <taxon>Lecanoromycetes</taxon>
        <taxon>OSLEUM clade</taxon>
        <taxon>Lecanoromycetidae</taxon>
        <taxon>Lecanorales</taxon>
        <taxon>Lecanorineae</taxon>
        <taxon>Cladoniaceae</taxon>
        <taxon>Cladonia</taxon>
    </lineage>
</organism>
<comment type="caution">
    <text evidence="2">The sequence shown here is derived from an EMBL/GenBank/DDBJ whole genome shotgun (WGS) entry which is preliminary data.</text>
</comment>
<keyword evidence="1" id="KW-0472">Membrane</keyword>
<proteinExistence type="predicted"/>
<reference evidence="2" key="1">
    <citation type="submission" date="2023-03" db="EMBL/GenBank/DDBJ databases">
        <title>Complete genome of Cladonia borealis.</title>
        <authorList>
            <person name="Park H."/>
        </authorList>
    </citation>
    <scope>NUCLEOTIDE SEQUENCE</scope>
    <source>
        <strain evidence="2">ANT050790</strain>
    </source>
</reference>
<evidence type="ECO:0000256" key="1">
    <source>
        <dbReference type="SAM" id="Phobius"/>
    </source>
</evidence>
<dbReference type="AlphaFoldDB" id="A0AA39QTS9"/>